<dbReference type="EMBL" id="MFZO01000019">
    <property type="protein sequence ID" value="OGK25076.1"/>
    <property type="molecule type" value="Genomic_DNA"/>
</dbReference>
<protein>
    <submittedName>
        <fullName evidence="1">Uncharacterized protein</fullName>
    </submittedName>
</protein>
<proteinExistence type="predicted"/>
<dbReference type="AlphaFoldDB" id="A0A1F7H2J1"/>
<gene>
    <name evidence="1" type="ORF">A3C25_03410</name>
</gene>
<comment type="caution">
    <text evidence="1">The sequence shown here is derived from an EMBL/GenBank/DDBJ whole genome shotgun (WGS) entry which is preliminary data.</text>
</comment>
<evidence type="ECO:0000313" key="1">
    <source>
        <dbReference type="EMBL" id="OGK25076.1"/>
    </source>
</evidence>
<name>A0A1F7H2J1_9BACT</name>
<organism evidence="1 2">
    <name type="scientific">Candidatus Roizmanbacteria bacterium RIFCSPHIGHO2_02_FULL_38_11</name>
    <dbReference type="NCBI Taxonomy" id="1802039"/>
    <lineage>
        <taxon>Bacteria</taxon>
        <taxon>Candidatus Roizmaniibacteriota</taxon>
    </lineage>
</organism>
<accession>A0A1F7H2J1</accession>
<evidence type="ECO:0000313" key="2">
    <source>
        <dbReference type="Proteomes" id="UP000177913"/>
    </source>
</evidence>
<dbReference type="Proteomes" id="UP000177913">
    <property type="component" value="Unassembled WGS sequence"/>
</dbReference>
<sequence length="425" mass="48809">MRKAEEEYYALRRAIPEGRLESDRNLRAALARKKSTDERSSDLWQKTHETRKDLAEGAREVSRHLIESHWSDLTVPERRIFDVVASDNKLYAGGVEDVIEGLLGGRRIEDEKDFVREKVEFKDGVLPDNSGYQYVYGGDTNSVKREYQPLVDQVVGGEVFALQRSMSLFIPEIIDAALSKIPEEYTICRQAVISYLTDVIGKCCAHVLDEDGVKLSLLSHINKPYSDDEWREGLAKQLEVAPHVARAILEEHDIVMAVTMYGPITRKSKNYRMFHPKTGLQLGACFYDASERAIDGVIRTAHEVGQHYGIEVKTGTGQGGVFGGAFYTWNYSTPRDTFEHLSILRSRKKHYMDDVYLNYLGEVYTQVEQGVPLAVRNERDFEDAKIYPQEFSREFFNPIFNRVAVLYNHFEKGYPYPIEYQGRYK</sequence>
<reference evidence="1 2" key="1">
    <citation type="journal article" date="2016" name="Nat. Commun.">
        <title>Thousands of microbial genomes shed light on interconnected biogeochemical processes in an aquifer system.</title>
        <authorList>
            <person name="Anantharaman K."/>
            <person name="Brown C.T."/>
            <person name="Hug L.A."/>
            <person name="Sharon I."/>
            <person name="Castelle C.J."/>
            <person name="Probst A.J."/>
            <person name="Thomas B.C."/>
            <person name="Singh A."/>
            <person name="Wilkins M.J."/>
            <person name="Karaoz U."/>
            <person name="Brodie E.L."/>
            <person name="Williams K.H."/>
            <person name="Hubbard S.S."/>
            <person name="Banfield J.F."/>
        </authorList>
    </citation>
    <scope>NUCLEOTIDE SEQUENCE [LARGE SCALE GENOMIC DNA]</scope>
</reference>